<evidence type="ECO:0000313" key="2">
    <source>
        <dbReference type="Proteomes" id="UP000282184"/>
    </source>
</evidence>
<keyword evidence="2" id="KW-1185">Reference proteome</keyword>
<protein>
    <submittedName>
        <fullName evidence="1">Uncharacterized protein</fullName>
    </submittedName>
</protein>
<name>A0A3S0H1T8_9BACT</name>
<evidence type="ECO:0000313" key="1">
    <source>
        <dbReference type="EMBL" id="RTQ46083.1"/>
    </source>
</evidence>
<sequence length="180" mass="20126">MRMSLAKSVFLCCLITSCHNQKMENIGSSTAEKADVTIDGLPYDASANTTNDIPFQDSVDVLQNTWLRSESDTQLEELESLAVKSDGEASDYLCTTLKIMFKEKPAPLIIYLDKNRNSALYGVLTDGLGVSLVVYNKEERITEKQQLKVNAIKSSNGKLSKKQIDFIDRLFEDVSPEKFD</sequence>
<reference evidence="1 2" key="1">
    <citation type="submission" date="2018-12" db="EMBL/GenBank/DDBJ databases">
        <title>Hymenobacter gummosus sp. nov., isolated from a spring.</title>
        <authorList>
            <person name="Nie L."/>
        </authorList>
    </citation>
    <scope>NUCLEOTIDE SEQUENCE [LARGE SCALE GENOMIC DNA]</scope>
    <source>
        <strain evidence="1 2">KCTC 52166</strain>
    </source>
</reference>
<accession>A0A3S0H1T8</accession>
<dbReference type="PROSITE" id="PS51257">
    <property type="entry name" value="PROKAR_LIPOPROTEIN"/>
    <property type="match status" value="1"/>
</dbReference>
<dbReference type="EMBL" id="RXOF01000017">
    <property type="protein sequence ID" value="RTQ46083.1"/>
    <property type="molecule type" value="Genomic_DNA"/>
</dbReference>
<proteinExistence type="predicted"/>
<dbReference type="Proteomes" id="UP000282184">
    <property type="component" value="Unassembled WGS sequence"/>
</dbReference>
<comment type="caution">
    <text evidence="1">The sequence shown here is derived from an EMBL/GenBank/DDBJ whole genome shotgun (WGS) entry which is preliminary data.</text>
</comment>
<organism evidence="1 2">
    <name type="scientific">Hymenobacter gummosus</name>
    <dbReference type="NCBI Taxonomy" id="1776032"/>
    <lineage>
        <taxon>Bacteria</taxon>
        <taxon>Pseudomonadati</taxon>
        <taxon>Bacteroidota</taxon>
        <taxon>Cytophagia</taxon>
        <taxon>Cytophagales</taxon>
        <taxon>Hymenobacteraceae</taxon>
        <taxon>Hymenobacter</taxon>
    </lineage>
</organism>
<dbReference type="RefSeq" id="WP_165903902.1">
    <property type="nucleotide sequence ID" value="NZ_RXOF01000017.1"/>
</dbReference>
<gene>
    <name evidence="1" type="ORF">EJV47_23310</name>
</gene>
<dbReference type="AlphaFoldDB" id="A0A3S0H1T8"/>